<evidence type="ECO:0000313" key="2">
    <source>
        <dbReference type="Proteomes" id="UP001054945"/>
    </source>
</evidence>
<evidence type="ECO:0000313" key="1">
    <source>
        <dbReference type="EMBL" id="GIZ00152.1"/>
    </source>
</evidence>
<dbReference type="Proteomes" id="UP001054945">
    <property type="component" value="Unassembled WGS sequence"/>
</dbReference>
<name>A0AAV4XYI2_CAEEX</name>
<sequence length="141" mass="15620">MRQEISKDNKQKSFLSLFVFNAITVGFCSLTEAKELVLPLVHANINLSPSPLSTRDDAKNETFYAMYHRKLGQRFEGPTNKIMGTSYKLSSMDSPAWSSSLGQPCWEINVSVGKTSPLLCRRMGRGGNSRSVLMPSGPTFP</sequence>
<proteinExistence type="predicted"/>
<gene>
    <name evidence="1" type="ORF">CEXT_640041</name>
</gene>
<reference evidence="1 2" key="1">
    <citation type="submission" date="2021-06" db="EMBL/GenBank/DDBJ databases">
        <title>Caerostris extrusa draft genome.</title>
        <authorList>
            <person name="Kono N."/>
            <person name="Arakawa K."/>
        </authorList>
    </citation>
    <scope>NUCLEOTIDE SEQUENCE [LARGE SCALE GENOMIC DNA]</scope>
</reference>
<organism evidence="1 2">
    <name type="scientific">Caerostris extrusa</name>
    <name type="common">Bark spider</name>
    <name type="synonym">Caerostris bankana</name>
    <dbReference type="NCBI Taxonomy" id="172846"/>
    <lineage>
        <taxon>Eukaryota</taxon>
        <taxon>Metazoa</taxon>
        <taxon>Ecdysozoa</taxon>
        <taxon>Arthropoda</taxon>
        <taxon>Chelicerata</taxon>
        <taxon>Arachnida</taxon>
        <taxon>Araneae</taxon>
        <taxon>Araneomorphae</taxon>
        <taxon>Entelegynae</taxon>
        <taxon>Araneoidea</taxon>
        <taxon>Araneidae</taxon>
        <taxon>Caerostris</taxon>
    </lineage>
</organism>
<protein>
    <submittedName>
        <fullName evidence="1">Uncharacterized protein</fullName>
    </submittedName>
</protein>
<dbReference type="EMBL" id="BPLR01001126">
    <property type="protein sequence ID" value="GIZ00152.1"/>
    <property type="molecule type" value="Genomic_DNA"/>
</dbReference>
<accession>A0AAV4XYI2</accession>
<dbReference type="AlphaFoldDB" id="A0AAV4XYI2"/>
<comment type="caution">
    <text evidence="1">The sequence shown here is derived from an EMBL/GenBank/DDBJ whole genome shotgun (WGS) entry which is preliminary data.</text>
</comment>
<keyword evidence="2" id="KW-1185">Reference proteome</keyword>